<evidence type="ECO:0000313" key="3">
    <source>
        <dbReference type="EMBL" id="OWT60055.1"/>
    </source>
</evidence>
<protein>
    <recommendedName>
        <fullName evidence="5">ABC transporter substrate-binding protein</fullName>
    </recommendedName>
</protein>
<dbReference type="Gene3D" id="3.40.190.10">
    <property type="entry name" value="Periplasmic binding protein-like II"/>
    <property type="match status" value="1"/>
</dbReference>
<dbReference type="InterPro" id="IPR005064">
    <property type="entry name" value="BUG"/>
</dbReference>
<comment type="caution">
    <text evidence="3">The sequence shown here is derived from an EMBL/GenBank/DDBJ whole genome shotgun (WGS) entry which is preliminary data.</text>
</comment>
<proteinExistence type="inferred from homology"/>
<dbReference type="AlphaFoldDB" id="A0A225MFL6"/>
<dbReference type="OrthoDB" id="8678477at2"/>
<dbReference type="Pfam" id="PF03401">
    <property type="entry name" value="TctC"/>
    <property type="match status" value="1"/>
</dbReference>
<keyword evidence="2" id="KW-0732">Signal</keyword>
<dbReference type="CDD" id="cd13578">
    <property type="entry name" value="PBP2_Bug27"/>
    <property type="match status" value="1"/>
</dbReference>
<accession>A0A225MFL6</accession>
<gene>
    <name evidence="3" type="ORF">CEY11_10275</name>
</gene>
<dbReference type="EMBL" id="NJIH01000006">
    <property type="protein sequence ID" value="OWT60055.1"/>
    <property type="molecule type" value="Genomic_DNA"/>
</dbReference>
<dbReference type="InterPro" id="IPR042100">
    <property type="entry name" value="Bug_dom1"/>
</dbReference>
<dbReference type="SUPFAM" id="SSF53850">
    <property type="entry name" value="Periplasmic binding protein-like II"/>
    <property type="match status" value="1"/>
</dbReference>
<comment type="similarity">
    <text evidence="1">Belongs to the UPF0065 (bug) family.</text>
</comment>
<reference evidence="4" key="1">
    <citation type="submission" date="2017-06" db="EMBL/GenBank/DDBJ databases">
        <title>Herbaspirillum phytohormonus sp. nov., isolated from the root nodule of Robinia pseudoacacia in lead-zinc mine.</title>
        <authorList>
            <person name="Fan M."/>
            <person name="Lin Y."/>
        </authorList>
    </citation>
    <scope>NUCLEOTIDE SEQUENCE [LARGE SCALE GENOMIC DNA]</scope>
    <source>
        <strain evidence="4">SC-089</strain>
    </source>
</reference>
<feature type="chain" id="PRO_5012375299" description="ABC transporter substrate-binding protein" evidence="2">
    <location>
        <begin position="24"/>
        <end position="322"/>
    </location>
</feature>
<name>A0A225MFL6_9BURK</name>
<keyword evidence="4" id="KW-1185">Reference proteome</keyword>
<feature type="signal peptide" evidence="2">
    <location>
        <begin position="1"/>
        <end position="23"/>
    </location>
</feature>
<evidence type="ECO:0000256" key="1">
    <source>
        <dbReference type="ARBA" id="ARBA00006987"/>
    </source>
</evidence>
<sequence length="322" mass="33567">MKAIMYCAVAALGLLLNPGLSQAQSEYPTSPIRLIVPFSAGGAPDIIGRVLAEKVSKDLGQQVLVENRPGAGGNIGFALGAKAPPDGYTLLMCTFGCSTNPFLYKKIAWSPSEFAPIVLAGEVPNVLVVRPALNVNRVEQFIALAKSKPGSLTMASSGIGSASHLAGERFNDLANINVLHVPYKGSSAALPDIVGGRVDYMIVSVPEAMPYLANGRLKALGVSTEKRASSLPDVPTIQEAGVPGYSVAAWAMVVAPSGTPAKIIERLNAAFNKALSDPAVVEHLKGLSVLPGGGSASDARAFLDNQAKEWKPLIEKKNISAE</sequence>
<dbReference type="RefSeq" id="WP_088603313.1">
    <property type="nucleotide sequence ID" value="NZ_NJIH01000006.1"/>
</dbReference>
<dbReference type="PANTHER" id="PTHR42928">
    <property type="entry name" value="TRICARBOXYLATE-BINDING PROTEIN"/>
    <property type="match status" value="1"/>
</dbReference>
<dbReference type="PANTHER" id="PTHR42928:SF5">
    <property type="entry name" value="BLR1237 PROTEIN"/>
    <property type="match status" value="1"/>
</dbReference>
<evidence type="ECO:0000256" key="2">
    <source>
        <dbReference type="SAM" id="SignalP"/>
    </source>
</evidence>
<dbReference type="PIRSF" id="PIRSF017082">
    <property type="entry name" value="YflP"/>
    <property type="match status" value="1"/>
</dbReference>
<organism evidence="3 4">
    <name type="scientific">Candidimonas nitroreducens</name>
    <dbReference type="NCBI Taxonomy" id="683354"/>
    <lineage>
        <taxon>Bacteria</taxon>
        <taxon>Pseudomonadati</taxon>
        <taxon>Pseudomonadota</taxon>
        <taxon>Betaproteobacteria</taxon>
        <taxon>Burkholderiales</taxon>
        <taxon>Alcaligenaceae</taxon>
        <taxon>Candidimonas</taxon>
    </lineage>
</organism>
<dbReference type="Proteomes" id="UP000214603">
    <property type="component" value="Unassembled WGS sequence"/>
</dbReference>
<evidence type="ECO:0000313" key="4">
    <source>
        <dbReference type="Proteomes" id="UP000214603"/>
    </source>
</evidence>
<evidence type="ECO:0008006" key="5">
    <source>
        <dbReference type="Google" id="ProtNLM"/>
    </source>
</evidence>
<dbReference type="Gene3D" id="3.40.190.150">
    <property type="entry name" value="Bordetella uptake gene, domain 1"/>
    <property type="match status" value="1"/>
</dbReference>